<accession>A0ABV7JA88</accession>
<dbReference type="Gene3D" id="1.10.390.10">
    <property type="entry name" value="Neutral Protease Domain 2"/>
    <property type="match status" value="1"/>
</dbReference>
<keyword evidence="1" id="KW-0732">Signal</keyword>
<evidence type="ECO:0000313" key="3">
    <source>
        <dbReference type="Proteomes" id="UP001595533"/>
    </source>
</evidence>
<dbReference type="EMBL" id="JBHRTS010000001">
    <property type="protein sequence ID" value="MFC3193148.1"/>
    <property type="molecule type" value="Genomic_DNA"/>
</dbReference>
<evidence type="ECO:0000256" key="1">
    <source>
        <dbReference type="SAM" id="SignalP"/>
    </source>
</evidence>
<feature type="chain" id="PRO_5045848646" description="Peptidase M61 catalytic domain-containing protein" evidence="1">
    <location>
        <begin position="20"/>
        <end position="464"/>
    </location>
</feature>
<dbReference type="Proteomes" id="UP001595533">
    <property type="component" value="Unassembled WGS sequence"/>
</dbReference>
<keyword evidence="3" id="KW-1185">Reference proteome</keyword>
<reference evidence="3" key="1">
    <citation type="journal article" date="2019" name="Int. J. Syst. Evol. Microbiol.">
        <title>The Global Catalogue of Microorganisms (GCM) 10K type strain sequencing project: providing services to taxonomists for standard genome sequencing and annotation.</title>
        <authorList>
            <consortium name="The Broad Institute Genomics Platform"/>
            <consortium name="The Broad Institute Genome Sequencing Center for Infectious Disease"/>
            <person name="Wu L."/>
            <person name="Ma J."/>
        </authorList>
    </citation>
    <scope>NUCLEOTIDE SEQUENCE [LARGE SCALE GENOMIC DNA]</scope>
    <source>
        <strain evidence="3">KCTC 42953</strain>
    </source>
</reference>
<proteinExistence type="predicted"/>
<name>A0ABV7JA88_9GAMM</name>
<evidence type="ECO:0008006" key="4">
    <source>
        <dbReference type="Google" id="ProtNLM"/>
    </source>
</evidence>
<dbReference type="RefSeq" id="WP_077409798.1">
    <property type="nucleotide sequence ID" value="NZ_JBHRTS010000001.1"/>
</dbReference>
<feature type="signal peptide" evidence="1">
    <location>
        <begin position="1"/>
        <end position="19"/>
    </location>
</feature>
<gene>
    <name evidence="2" type="ORF">ACFODZ_02725</name>
</gene>
<comment type="caution">
    <text evidence="2">The sequence shown here is derived from an EMBL/GenBank/DDBJ whole genome shotgun (WGS) entry which is preliminary data.</text>
</comment>
<protein>
    <recommendedName>
        <fullName evidence="4">Peptidase M61 catalytic domain-containing protein</fullName>
    </recommendedName>
</protein>
<evidence type="ECO:0000313" key="2">
    <source>
        <dbReference type="EMBL" id="MFC3193148.1"/>
    </source>
</evidence>
<sequence length="464" mass="52261">MKKITVLVGLLVWQTSLQAQSSNITIDLNEGLRQLEVRHCFVRAPAALQVQYTLRRHIRFITWEDHDDTRNLAVSGNSLRLPEGHSGCLAYVVDHVERNVRGHQKAINKQHPETRILDIDRLLLRTIEVPGQMPIIEIRHPSAVKLSAPWQLLQRSALNTRYRMKPTPTYSRGFLAIGKLSLRTVYLGSSRLRLAVMSTNPMAPERLEQWVRTMAGTVALTGGSFPLPDIQVLIIDMPGSSEPVPWGQVNRAGGQGVLFVVNTEFGDDQLYADWTAAHEFSHLLTPYTPNDRWLSEGFASYHQNITRLRSGLLDERTAWKKLLAGFRRGQKAAEKTDASVLKHAGRRHSMQMYWGGAVIALKAEVALQQATGGRMNLTLALRGLQECCLNTGQSWSAAAMFTELDRISGTQVFSTLYEEEVKRQRFPEFTSLLEQLGVVQTRWGSLRFEEQAPLAHIRKRIASG</sequence>
<dbReference type="InterPro" id="IPR027268">
    <property type="entry name" value="Peptidase_M4/M1_CTD_sf"/>
</dbReference>
<organism evidence="2 3">
    <name type="scientific">Marinicella sediminis</name>
    <dbReference type="NCBI Taxonomy" id="1792834"/>
    <lineage>
        <taxon>Bacteria</taxon>
        <taxon>Pseudomonadati</taxon>
        <taxon>Pseudomonadota</taxon>
        <taxon>Gammaproteobacteria</taxon>
        <taxon>Lysobacterales</taxon>
        <taxon>Marinicellaceae</taxon>
        <taxon>Marinicella</taxon>
    </lineage>
</organism>